<dbReference type="InterPro" id="IPR003658">
    <property type="entry name" value="Anti-sigma_ant"/>
</dbReference>
<evidence type="ECO:0000313" key="5">
    <source>
        <dbReference type="Proteomes" id="UP000260983"/>
    </source>
</evidence>
<dbReference type="SUPFAM" id="SSF55874">
    <property type="entry name" value="ATPase domain of HSP90 chaperone/DNA topoisomerase II/histidine kinase"/>
    <property type="match status" value="1"/>
</dbReference>
<dbReference type="GO" id="GO:0043856">
    <property type="term" value="F:anti-sigma factor antagonist activity"/>
    <property type="evidence" value="ECO:0007669"/>
    <property type="project" value="InterPro"/>
</dbReference>
<dbReference type="NCBIfam" id="TIGR00377">
    <property type="entry name" value="ant_ant_sig"/>
    <property type="match status" value="1"/>
</dbReference>
<feature type="domain" description="STAS" evidence="3">
    <location>
        <begin position="145"/>
        <end position="244"/>
    </location>
</feature>
<reference evidence="4 5" key="1">
    <citation type="submission" date="2018-08" db="EMBL/GenBank/DDBJ databases">
        <title>A genome reference for cultivated species of the human gut microbiota.</title>
        <authorList>
            <person name="Zou Y."/>
            <person name="Xue W."/>
            <person name="Luo G."/>
        </authorList>
    </citation>
    <scope>NUCLEOTIDE SEQUENCE [LARGE SCALE GENOMIC DNA]</scope>
    <source>
        <strain evidence="4 5">OM05-15BH</strain>
    </source>
</reference>
<dbReference type="Gene3D" id="3.30.565.10">
    <property type="entry name" value="Histidine kinase-like ATPase, C-terminal domain"/>
    <property type="match status" value="1"/>
</dbReference>
<evidence type="ECO:0000259" key="3">
    <source>
        <dbReference type="PROSITE" id="PS50801"/>
    </source>
</evidence>
<dbReference type="PROSITE" id="PS50801">
    <property type="entry name" value="STAS"/>
    <property type="match status" value="1"/>
</dbReference>
<accession>A0A3E5B1Q8</accession>
<sequence>MEKEIIINNQLNELSRISQFMEELGVSLSIPSEIAMSINLAIEEIIANIIQRSYPDGKSGEIELQAYITPGRLIFQIIDEGVAIDPFHKSNPDEKPSLEEQLTKGLGHFLIHRTMDEVSYKTTSTQNLLSLVKRLDIDFKPDALLDTNICRVDGIIVLDIKGRLDTANARDFSIAIQPLLQEEKPNIIINCEQMSYISSSGLRYFLILQKSVQKNQGSLFIEAMKPEIKHIFEMTGCTSLFNIR</sequence>
<dbReference type="InterPro" id="IPR002645">
    <property type="entry name" value="STAS_dom"/>
</dbReference>
<dbReference type="Proteomes" id="UP000260983">
    <property type="component" value="Unassembled WGS sequence"/>
</dbReference>
<gene>
    <name evidence="4" type="ORF">DXB65_21085</name>
</gene>
<dbReference type="Gene3D" id="3.30.750.24">
    <property type="entry name" value="STAS domain"/>
    <property type="match status" value="1"/>
</dbReference>
<organism evidence="4 5">
    <name type="scientific">Bacteroides oleiciplenus</name>
    <dbReference type="NCBI Taxonomy" id="626931"/>
    <lineage>
        <taxon>Bacteria</taxon>
        <taxon>Pseudomonadati</taxon>
        <taxon>Bacteroidota</taxon>
        <taxon>Bacteroidia</taxon>
        <taxon>Bacteroidales</taxon>
        <taxon>Bacteroidaceae</taxon>
        <taxon>Bacteroides</taxon>
    </lineage>
</organism>
<dbReference type="AlphaFoldDB" id="A0A3E5B1Q8"/>
<evidence type="ECO:0000256" key="2">
    <source>
        <dbReference type="RuleBase" id="RU003749"/>
    </source>
</evidence>
<dbReference type="Pfam" id="PF01740">
    <property type="entry name" value="STAS"/>
    <property type="match status" value="1"/>
</dbReference>
<name>A0A3E5B1Q8_9BACE</name>
<protein>
    <recommendedName>
        <fullName evidence="2">Anti-sigma factor antagonist</fullName>
    </recommendedName>
</protein>
<comment type="caution">
    <text evidence="4">The sequence shown here is derived from an EMBL/GenBank/DDBJ whole genome shotgun (WGS) entry which is preliminary data.</text>
</comment>
<dbReference type="InterPro" id="IPR036890">
    <property type="entry name" value="HATPase_C_sf"/>
</dbReference>
<dbReference type="RefSeq" id="WP_117725453.1">
    <property type="nucleotide sequence ID" value="NZ_QSUL01000019.1"/>
</dbReference>
<dbReference type="CDD" id="cd16936">
    <property type="entry name" value="HATPase_RsbW-like"/>
    <property type="match status" value="1"/>
</dbReference>
<dbReference type="Pfam" id="PF13581">
    <property type="entry name" value="HATPase_c_2"/>
    <property type="match status" value="1"/>
</dbReference>
<dbReference type="InterPro" id="IPR003594">
    <property type="entry name" value="HATPase_dom"/>
</dbReference>
<dbReference type="PANTHER" id="PTHR33495">
    <property type="entry name" value="ANTI-SIGMA FACTOR ANTAGONIST TM_1081-RELATED-RELATED"/>
    <property type="match status" value="1"/>
</dbReference>
<proteinExistence type="inferred from homology"/>
<evidence type="ECO:0000313" key="4">
    <source>
        <dbReference type="EMBL" id="RGN31404.1"/>
    </source>
</evidence>
<comment type="similarity">
    <text evidence="1 2">Belongs to the anti-sigma-factor antagonist family.</text>
</comment>
<dbReference type="PANTHER" id="PTHR33495:SF2">
    <property type="entry name" value="ANTI-SIGMA FACTOR ANTAGONIST TM_1081-RELATED"/>
    <property type="match status" value="1"/>
</dbReference>
<dbReference type="SUPFAM" id="SSF52091">
    <property type="entry name" value="SpoIIaa-like"/>
    <property type="match status" value="1"/>
</dbReference>
<evidence type="ECO:0000256" key="1">
    <source>
        <dbReference type="ARBA" id="ARBA00009013"/>
    </source>
</evidence>
<dbReference type="EMBL" id="QSUL01000019">
    <property type="protein sequence ID" value="RGN31404.1"/>
    <property type="molecule type" value="Genomic_DNA"/>
</dbReference>
<dbReference type="InterPro" id="IPR036513">
    <property type="entry name" value="STAS_dom_sf"/>
</dbReference>
<dbReference type="CDD" id="cd07043">
    <property type="entry name" value="STAS_anti-anti-sigma_factors"/>
    <property type="match status" value="1"/>
</dbReference>